<organism evidence="3 4">
    <name type="scientific">Pedobacter cryophilus</name>
    <dbReference type="NCBI Taxonomy" id="2571271"/>
    <lineage>
        <taxon>Bacteria</taxon>
        <taxon>Pseudomonadati</taxon>
        <taxon>Bacteroidota</taxon>
        <taxon>Sphingobacteriia</taxon>
        <taxon>Sphingobacteriales</taxon>
        <taxon>Sphingobacteriaceae</taxon>
        <taxon>Pedobacter</taxon>
    </lineage>
</organism>
<dbReference type="RefSeq" id="WP_136824457.1">
    <property type="nucleotide sequence ID" value="NZ_SWBP01000001.1"/>
</dbReference>
<gene>
    <name evidence="3" type="ORF">FA046_00780</name>
</gene>
<dbReference type="EMBL" id="SWBP01000001">
    <property type="protein sequence ID" value="TKC00246.1"/>
    <property type="molecule type" value="Genomic_DNA"/>
</dbReference>
<reference evidence="3 4" key="1">
    <citation type="submission" date="2019-04" db="EMBL/GenBank/DDBJ databases">
        <title>Pedobacter sp. AR-3-17 sp. nov., isolated from Arctic soil.</title>
        <authorList>
            <person name="Dahal R.H."/>
            <person name="Kim D.-U."/>
        </authorList>
    </citation>
    <scope>NUCLEOTIDE SEQUENCE [LARGE SCALE GENOMIC DNA]</scope>
    <source>
        <strain evidence="3 4">AR-3-17</strain>
    </source>
</reference>
<dbReference type="Gene3D" id="3.40.50.1820">
    <property type="entry name" value="alpha/beta hydrolase"/>
    <property type="match status" value="1"/>
</dbReference>
<keyword evidence="4" id="KW-1185">Reference proteome</keyword>
<protein>
    <submittedName>
        <fullName evidence="3">S9 family peptidase</fullName>
    </submittedName>
</protein>
<dbReference type="InterPro" id="IPR001375">
    <property type="entry name" value="Peptidase_S9_cat"/>
</dbReference>
<dbReference type="PANTHER" id="PTHR42776:SF27">
    <property type="entry name" value="DIPEPTIDYL PEPTIDASE FAMILY MEMBER 6"/>
    <property type="match status" value="1"/>
</dbReference>
<dbReference type="InterPro" id="IPR029058">
    <property type="entry name" value="AB_hydrolase_fold"/>
</dbReference>
<dbReference type="SUPFAM" id="SSF53474">
    <property type="entry name" value="alpha/beta-Hydrolases"/>
    <property type="match status" value="1"/>
</dbReference>
<dbReference type="SUPFAM" id="SSF82171">
    <property type="entry name" value="DPP6 N-terminal domain-like"/>
    <property type="match status" value="1"/>
</dbReference>
<evidence type="ECO:0000259" key="2">
    <source>
        <dbReference type="Pfam" id="PF00326"/>
    </source>
</evidence>
<sequence length="629" mass="72801">MLDLLKKYFYICLSVMLLSCSSNTKTEKIKAEVFFNDPQKSSFHISPDGKYLSYLQPYKGKLNIFVQSLERNEVTQITAYIDKSVKNYFWAGNEKLFYMKDKDGLQHYQLFSVNKDGTKTSLIETATDTRVEIIDQMKNDDQYILIAMNERNPENFDVYKLDINTGQKTMIIKNPGSIVEWISDKEGNVRLAVGSDGVNETLYYREHNNGEFKPVISNNFKNTLKPLGFTNQKNHIYALSNINRDKLALVDFDCSTGKEIKVIYENPEADILDVIYSKSSNKLSYLTYEISKREIFFLDNQVKEMYDDVRSQLPNQEVKIIDRDQKEKSFLIKTYTDKDPGAYYLYQDKKLIKLADLNPEIKADQMCEMKPVSYKSRDGLIIHGYLTIPLNKKGENLPCVVIPHQGPATRNVWGYSPEVQFLANRGYAVFQMNFRGSTGYGKDFQTAGHKQWGKKIQDDITDGVNWLISEKIADPEKIAIYGYSFGGYAALNQAIYHPDLYQCAASYSGFINLFTYIKGFPAYYKPYQQMLNEIIGNPKLDADYLKYASPIFQIDRIQTPLLVAQGGKDDRVNVNETNQFVKELKKKNIKVEYILNDNESHYFRDPANRLAFYKKLELFLDKYLHPDQY</sequence>
<feature type="domain" description="Peptidase S9 prolyl oligopeptidase catalytic" evidence="2">
    <location>
        <begin position="413"/>
        <end position="625"/>
    </location>
</feature>
<dbReference type="GO" id="GO:0006508">
    <property type="term" value="P:proteolysis"/>
    <property type="evidence" value="ECO:0007669"/>
    <property type="project" value="InterPro"/>
</dbReference>
<keyword evidence="1" id="KW-0378">Hydrolase</keyword>
<comment type="caution">
    <text evidence="3">The sequence shown here is derived from an EMBL/GenBank/DDBJ whole genome shotgun (WGS) entry which is preliminary data.</text>
</comment>
<dbReference type="InterPro" id="IPR011042">
    <property type="entry name" value="6-blade_b-propeller_TolB-like"/>
</dbReference>
<dbReference type="Pfam" id="PF00326">
    <property type="entry name" value="Peptidase_S9"/>
    <property type="match status" value="1"/>
</dbReference>
<dbReference type="PANTHER" id="PTHR42776">
    <property type="entry name" value="SERINE PEPTIDASE S9 FAMILY MEMBER"/>
    <property type="match status" value="1"/>
</dbReference>
<dbReference type="Proteomes" id="UP000308181">
    <property type="component" value="Unassembled WGS sequence"/>
</dbReference>
<evidence type="ECO:0000256" key="1">
    <source>
        <dbReference type="ARBA" id="ARBA00022801"/>
    </source>
</evidence>
<evidence type="ECO:0000313" key="4">
    <source>
        <dbReference type="Proteomes" id="UP000308181"/>
    </source>
</evidence>
<dbReference type="PROSITE" id="PS51257">
    <property type="entry name" value="PROKAR_LIPOPROTEIN"/>
    <property type="match status" value="1"/>
</dbReference>
<dbReference type="GO" id="GO:0004252">
    <property type="term" value="F:serine-type endopeptidase activity"/>
    <property type="evidence" value="ECO:0007669"/>
    <property type="project" value="TreeGrafter"/>
</dbReference>
<proteinExistence type="predicted"/>
<name>A0A4U1C341_9SPHI</name>
<dbReference type="OrthoDB" id="108903at2"/>
<evidence type="ECO:0000313" key="3">
    <source>
        <dbReference type="EMBL" id="TKC00246.1"/>
    </source>
</evidence>
<dbReference type="AlphaFoldDB" id="A0A4U1C341"/>
<dbReference type="Gene3D" id="2.120.10.30">
    <property type="entry name" value="TolB, C-terminal domain"/>
    <property type="match status" value="1"/>
</dbReference>
<accession>A0A4U1C341</accession>